<feature type="region of interest" description="Disordered" evidence="1">
    <location>
        <begin position="1"/>
        <end position="43"/>
    </location>
</feature>
<feature type="compositionally biased region" description="Gly residues" evidence="1">
    <location>
        <begin position="57"/>
        <end position="67"/>
    </location>
</feature>
<dbReference type="EMBL" id="CAJNDS010000215">
    <property type="protein sequence ID" value="CAE7029365.1"/>
    <property type="molecule type" value="Genomic_DNA"/>
</dbReference>
<feature type="non-terminal residue" evidence="2">
    <location>
        <position position="91"/>
    </location>
</feature>
<proteinExistence type="predicted"/>
<sequence>FRRGHEGHRGQGVAGGRAADAGHQLDHSSREAEPPAGTGTTCLRGLRLSGVRRCLGEGDGGGPGGTGQARCHRGGHPAALRPVPHAHASLC</sequence>
<feature type="non-terminal residue" evidence="2">
    <location>
        <position position="1"/>
    </location>
</feature>
<evidence type="ECO:0000256" key="1">
    <source>
        <dbReference type="SAM" id="MobiDB-lite"/>
    </source>
</evidence>
<name>A0A812IDF8_9DINO</name>
<feature type="compositionally biased region" description="Basic and acidic residues" evidence="1">
    <location>
        <begin position="23"/>
        <end position="33"/>
    </location>
</feature>
<gene>
    <name evidence="2" type="ORF">SNAT2548_LOCUS3523</name>
</gene>
<keyword evidence="3" id="KW-1185">Reference proteome</keyword>
<dbReference type="AlphaFoldDB" id="A0A812IDF8"/>
<comment type="caution">
    <text evidence="2">The sequence shown here is derived from an EMBL/GenBank/DDBJ whole genome shotgun (WGS) entry which is preliminary data.</text>
</comment>
<evidence type="ECO:0000313" key="2">
    <source>
        <dbReference type="EMBL" id="CAE7029365.1"/>
    </source>
</evidence>
<reference evidence="2" key="1">
    <citation type="submission" date="2021-02" db="EMBL/GenBank/DDBJ databases">
        <authorList>
            <person name="Dougan E. K."/>
            <person name="Rhodes N."/>
            <person name="Thang M."/>
            <person name="Chan C."/>
        </authorList>
    </citation>
    <scope>NUCLEOTIDE SEQUENCE</scope>
</reference>
<evidence type="ECO:0000313" key="3">
    <source>
        <dbReference type="Proteomes" id="UP000604046"/>
    </source>
</evidence>
<organism evidence="2 3">
    <name type="scientific">Symbiodinium natans</name>
    <dbReference type="NCBI Taxonomy" id="878477"/>
    <lineage>
        <taxon>Eukaryota</taxon>
        <taxon>Sar</taxon>
        <taxon>Alveolata</taxon>
        <taxon>Dinophyceae</taxon>
        <taxon>Suessiales</taxon>
        <taxon>Symbiodiniaceae</taxon>
        <taxon>Symbiodinium</taxon>
    </lineage>
</organism>
<protein>
    <submittedName>
        <fullName evidence="2">Uncharacterized protein</fullName>
    </submittedName>
</protein>
<dbReference type="Proteomes" id="UP000604046">
    <property type="component" value="Unassembled WGS sequence"/>
</dbReference>
<feature type="region of interest" description="Disordered" evidence="1">
    <location>
        <begin position="55"/>
        <end position="91"/>
    </location>
</feature>
<accession>A0A812IDF8</accession>